<organism evidence="1 2">
    <name type="scientific">Dreissena polymorpha</name>
    <name type="common">Zebra mussel</name>
    <name type="synonym">Mytilus polymorpha</name>
    <dbReference type="NCBI Taxonomy" id="45954"/>
    <lineage>
        <taxon>Eukaryota</taxon>
        <taxon>Metazoa</taxon>
        <taxon>Spiralia</taxon>
        <taxon>Lophotrochozoa</taxon>
        <taxon>Mollusca</taxon>
        <taxon>Bivalvia</taxon>
        <taxon>Autobranchia</taxon>
        <taxon>Heteroconchia</taxon>
        <taxon>Euheterodonta</taxon>
        <taxon>Imparidentia</taxon>
        <taxon>Neoheterodontei</taxon>
        <taxon>Myida</taxon>
        <taxon>Dreissenoidea</taxon>
        <taxon>Dreissenidae</taxon>
        <taxon>Dreissena</taxon>
    </lineage>
</organism>
<name>A0A9D4L2Z1_DREPO</name>
<protein>
    <submittedName>
        <fullName evidence="1">Uncharacterized protein</fullName>
    </submittedName>
</protein>
<gene>
    <name evidence="1" type="ORF">DPMN_091939</name>
</gene>
<accession>A0A9D4L2Z1</accession>
<reference evidence="1" key="1">
    <citation type="journal article" date="2019" name="bioRxiv">
        <title>The Genome of the Zebra Mussel, Dreissena polymorpha: A Resource for Invasive Species Research.</title>
        <authorList>
            <person name="McCartney M.A."/>
            <person name="Auch B."/>
            <person name="Kono T."/>
            <person name="Mallez S."/>
            <person name="Zhang Y."/>
            <person name="Obille A."/>
            <person name="Becker A."/>
            <person name="Abrahante J.E."/>
            <person name="Garbe J."/>
            <person name="Badalamenti J.P."/>
            <person name="Herman A."/>
            <person name="Mangelson H."/>
            <person name="Liachko I."/>
            <person name="Sullivan S."/>
            <person name="Sone E.D."/>
            <person name="Koren S."/>
            <person name="Silverstein K.A.T."/>
            <person name="Beckman K.B."/>
            <person name="Gohl D.M."/>
        </authorList>
    </citation>
    <scope>NUCLEOTIDE SEQUENCE</scope>
    <source>
        <strain evidence="1">Duluth1</strain>
        <tissue evidence="1">Whole animal</tissue>
    </source>
</reference>
<evidence type="ECO:0000313" key="2">
    <source>
        <dbReference type="Proteomes" id="UP000828390"/>
    </source>
</evidence>
<dbReference type="Proteomes" id="UP000828390">
    <property type="component" value="Unassembled WGS sequence"/>
</dbReference>
<evidence type="ECO:0000313" key="1">
    <source>
        <dbReference type="EMBL" id="KAH3849536.1"/>
    </source>
</evidence>
<comment type="caution">
    <text evidence="1">The sequence shown here is derived from an EMBL/GenBank/DDBJ whole genome shotgun (WGS) entry which is preliminary data.</text>
</comment>
<proteinExistence type="predicted"/>
<sequence>MLTILCFLFSGWHRRLNHKAIDSFPPFYLLAKLLHDEAVTAVRNAELVSDMKLRRYQRARYATLQGKTFALWKSYREGNLTSTGLLKAFSCLYKPSVSVTDAVE</sequence>
<keyword evidence="2" id="KW-1185">Reference proteome</keyword>
<reference evidence="1" key="2">
    <citation type="submission" date="2020-11" db="EMBL/GenBank/DDBJ databases">
        <authorList>
            <person name="McCartney M.A."/>
            <person name="Auch B."/>
            <person name="Kono T."/>
            <person name="Mallez S."/>
            <person name="Becker A."/>
            <person name="Gohl D.M."/>
            <person name="Silverstein K.A.T."/>
            <person name="Koren S."/>
            <person name="Bechman K.B."/>
            <person name="Herman A."/>
            <person name="Abrahante J.E."/>
            <person name="Garbe J."/>
        </authorList>
    </citation>
    <scope>NUCLEOTIDE SEQUENCE</scope>
    <source>
        <strain evidence="1">Duluth1</strain>
        <tissue evidence="1">Whole animal</tissue>
    </source>
</reference>
<dbReference type="EMBL" id="JAIWYP010000003">
    <property type="protein sequence ID" value="KAH3849536.1"/>
    <property type="molecule type" value="Genomic_DNA"/>
</dbReference>
<dbReference type="AlphaFoldDB" id="A0A9D4L2Z1"/>